<proteinExistence type="predicted"/>
<evidence type="ECO:0000313" key="1">
    <source>
        <dbReference type="EMBL" id="QIN79308.1"/>
    </source>
</evidence>
<dbReference type="KEGG" id="rmar:GBA65_13200"/>
<evidence type="ECO:0000313" key="2">
    <source>
        <dbReference type="Proteomes" id="UP000502706"/>
    </source>
</evidence>
<reference evidence="1 2" key="1">
    <citation type="submission" date="2019-10" db="EMBL/GenBank/DDBJ databases">
        <title>Rubrobacter sp nov SCSIO 52915 isolated from a deep-sea sediment in the South China Sea.</title>
        <authorList>
            <person name="Chen R.W."/>
        </authorList>
    </citation>
    <scope>NUCLEOTIDE SEQUENCE [LARGE SCALE GENOMIC DNA]</scope>
    <source>
        <strain evidence="1 2">SCSIO 52915</strain>
    </source>
</reference>
<dbReference type="RefSeq" id="WP_166396972.1">
    <property type="nucleotide sequence ID" value="NZ_CP045121.1"/>
</dbReference>
<sequence length="150" mass="15130">MKLGDLAGAVGKGLFAGAAGTAAMTVSSTLEMKLRGRAASSAPATAASKVLGVEPTGEKEKERFSNIVHWGYGTGWGAARGALGALGLSGTGATAAHFGAVWGSEQVMLPALGVAPPFWTWGAKEVAIDAFHHAVYVAATSAAYELLDRG</sequence>
<evidence type="ECO:0008006" key="3">
    <source>
        <dbReference type="Google" id="ProtNLM"/>
    </source>
</evidence>
<dbReference type="Proteomes" id="UP000502706">
    <property type="component" value="Chromosome"/>
</dbReference>
<name>A0A6G8PYQ7_9ACTN</name>
<protein>
    <recommendedName>
        <fullName evidence="3">DUF1440 domain-containing protein</fullName>
    </recommendedName>
</protein>
<gene>
    <name evidence="1" type="ORF">GBA65_13200</name>
</gene>
<keyword evidence="2" id="KW-1185">Reference proteome</keyword>
<dbReference type="EMBL" id="CP045121">
    <property type="protein sequence ID" value="QIN79308.1"/>
    <property type="molecule type" value="Genomic_DNA"/>
</dbReference>
<organism evidence="1 2">
    <name type="scientific">Rubrobacter marinus</name>
    <dbReference type="NCBI Taxonomy" id="2653852"/>
    <lineage>
        <taxon>Bacteria</taxon>
        <taxon>Bacillati</taxon>
        <taxon>Actinomycetota</taxon>
        <taxon>Rubrobacteria</taxon>
        <taxon>Rubrobacterales</taxon>
        <taxon>Rubrobacteraceae</taxon>
        <taxon>Rubrobacter</taxon>
    </lineage>
</organism>
<dbReference type="AlphaFoldDB" id="A0A6G8PYQ7"/>
<accession>A0A6G8PYQ7</accession>